<reference evidence="10" key="1">
    <citation type="submission" date="2016-10" db="EMBL/GenBank/DDBJ databases">
        <authorList>
            <person name="Varghese N."/>
            <person name="Submissions S."/>
        </authorList>
    </citation>
    <scope>NUCLEOTIDE SEQUENCE [LARGE SCALE GENOMIC DNA]</scope>
    <source>
        <strain evidence="10">SP</strain>
    </source>
</reference>
<feature type="transmembrane region" description="Helical" evidence="7">
    <location>
        <begin position="312"/>
        <end position="331"/>
    </location>
</feature>
<keyword evidence="10" id="KW-1185">Reference proteome</keyword>
<proteinExistence type="predicted"/>
<dbReference type="AlphaFoldDB" id="A0A1H3KMA0"/>
<dbReference type="PANTHER" id="PTHR43124:SF3">
    <property type="entry name" value="CHLORAMPHENICOL EFFLUX PUMP RV0191"/>
    <property type="match status" value="1"/>
</dbReference>
<keyword evidence="3" id="KW-1003">Cell membrane</keyword>
<feature type="transmembrane region" description="Helical" evidence="7">
    <location>
        <begin position="252"/>
        <end position="272"/>
    </location>
</feature>
<keyword evidence="4 7" id="KW-0812">Transmembrane</keyword>
<feature type="transmembrane region" description="Helical" evidence="7">
    <location>
        <begin position="102"/>
        <end position="127"/>
    </location>
</feature>
<evidence type="ECO:0000313" key="9">
    <source>
        <dbReference type="EMBL" id="SDY53303.1"/>
    </source>
</evidence>
<dbReference type="Proteomes" id="UP000198935">
    <property type="component" value="Unassembled WGS sequence"/>
</dbReference>
<evidence type="ECO:0000256" key="1">
    <source>
        <dbReference type="ARBA" id="ARBA00004651"/>
    </source>
</evidence>
<dbReference type="InterPro" id="IPR020846">
    <property type="entry name" value="MFS_dom"/>
</dbReference>
<keyword evidence="2" id="KW-0813">Transport</keyword>
<name>A0A1H3KMA0_9BACI</name>
<dbReference type="SUPFAM" id="SSF103473">
    <property type="entry name" value="MFS general substrate transporter"/>
    <property type="match status" value="1"/>
</dbReference>
<evidence type="ECO:0000256" key="6">
    <source>
        <dbReference type="ARBA" id="ARBA00023136"/>
    </source>
</evidence>
<evidence type="ECO:0000256" key="4">
    <source>
        <dbReference type="ARBA" id="ARBA00022692"/>
    </source>
</evidence>
<dbReference type="PROSITE" id="PS00216">
    <property type="entry name" value="SUGAR_TRANSPORT_1"/>
    <property type="match status" value="1"/>
</dbReference>
<feature type="transmembrane region" description="Helical" evidence="7">
    <location>
        <begin position="7"/>
        <end position="27"/>
    </location>
</feature>
<evidence type="ECO:0000256" key="7">
    <source>
        <dbReference type="SAM" id="Phobius"/>
    </source>
</evidence>
<evidence type="ECO:0000256" key="5">
    <source>
        <dbReference type="ARBA" id="ARBA00022989"/>
    </source>
</evidence>
<organism evidence="9 10">
    <name type="scientific">Evansella caseinilytica</name>
    <dbReference type="NCBI Taxonomy" id="1503961"/>
    <lineage>
        <taxon>Bacteria</taxon>
        <taxon>Bacillati</taxon>
        <taxon>Bacillota</taxon>
        <taxon>Bacilli</taxon>
        <taxon>Bacillales</taxon>
        <taxon>Bacillaceae</taxon>
        <taxon>Evansella</taxon>
    </lineage>
</organism>
<accession>A0A1H3KMA0</accession>
<dbReference type="CDD" id="cd17474">
    <property type="entry name" value="MFS_YfmO_like"/>
    <property type="match status" value="1"/>
</dbReference>
<dbReference type="OrthoDB" id="2986280at2"/>
<evidence type="ECO:0000259" key="8">
    <source>
        <dbReference type="PROSITE" id="PS50850"/>
    </source>
</evidence>
<comment type="subcellular location">
    <subcellularLocation>
        <location evidence="1">Cell membrane</location>
        <topology evidence="1">Multi-pass membrane protein</topology>
    </subcellularLocation>
</comment>
<feature type="transmembrane region" description="Helical" evidence="7">
    <location>
        <begin position="172"/>
        <end position="190"/>
    </location>
</feature>
<dbReference type="InterPro" id="IPR050189">
    <property type="entry name" value="MFS_Efflux_Transporters"/>
</dbReference>
<evidence type="ECO:0000313" key="10">
    <source>
        <dbReference type="Proteomes" id="UP000198935"/>
    </source>
</evidence>
<dbReference type="InterPro" id="IPR005829">
    <property type="entry name" value="Sugar_transporter_CS"/>
</dbReference>
<feature type="transmembrane region" description="Helical" evidence="7">
    <location>
        <begin position="371"/>
        <end position="394"/>
    </location>
</feature>
<keyword evidence="5 7" id="KW-1133">Transmembrane helix</keyword>
<dbReference type="PROSITE" id="PS50850">
    <property type="entry name" value="MFS"/>
    <property type="match status" value="1"/>
</dbReference>
<feature type="transmembrane region" description="Helical" evidence="7">
    <location>
        <begin position="148"/>
        <end position="166"/>
    </location>
</feature>
<dbReference type="PANTHER" id="PTHR43124">
    <property type="entry name" value="PURINE EFFLUX PUMP PBUE"/>
    <property type="match status" value="1"/>
</dbReference>
<feature type="transmembrane region" description="Helical" evidence="7">
    <location>
        <begin position="343"/>
        <end position="365"/>
    </location>
</feature>
<dbReference type="GO" id="GO:0005886">
    <property type="term" value="C:plasma membrane"/>
    <property type="evidence" value="ECO:0007669"/>
    <property type="project" value="UniProtKB-SubCell"/>
</dbReference>
<sequence length="405" mass="44683">MKKNDKFAVVALSFLPFVMVIGNSMFIPILPSIEADLQISSNEAGLILTSFSVPAALIIPFTGYLADRFGRKQVIITALAIVCLGSLISLLSPVLADKRFSYYLLLFGRLLQGAGAGATSPLAMAVIGDLFTGKTRSTALGTVEVFNGLGKMLSPFFGIAAMMLIWYGTFLFYFFVSLAALTAIYLVINIDRQPEAEKFSLYISSIRSIVKRESRWLLPVVFTGGAMMFILFGLLIYLAYEAERQYHITGLMKGMIFVLPLGLLTLSSFVSGRIIGRGTTGIKMMLSLGFSIILLVLIGGMVYHSFIMTISVLSFFSMGTGFLLPCCNFFVTGNVSKKERGIAVSLYAMIRFLGVAFGPYIYSIWMYDEWWMFMYSFLIVSATGLWLCAGWLSLRKQQSLFPSTA</sequence>
<protein>
    <submittedName>
        <fullName evidence="9">MFS transporter, ACDE family, multidrug resistance protein</fullName>
    </submittedName>
</protein>
<dbReference type="EMBL" id="FNPI01000002">
    <property type="protein sequence ID" value="SDY53303.1"/>
    <property type="molecule type" value="Genomic_DNA"/>
</dbReference>
<dbReference type="STRING" id="1503961.SAMN05421736_102196"/>
<evidence type="ECO:0000256" key="2">
    <source>
        <dbReference type="ARBA" id="ARBA00022448"/>
    </source>
</evidence>
<feature type="transmembrane region" description="Helical" evidence="7">
    <location>
        <begin position="284"/>
        <end position="306"/>
    </location>
</feature>
<feature type="transmembrane region" description="Helical" evidence="7">
    <location>
        <begin position="216"/>
        <end position="240"/>
    </location>
</feature>
<dbReference type="GO" id="GO:0022857">
    <property type="term" value="F:transmembrane transporter activity"/>
    <property type="evidence" value="ECO:0007669"/>
    <property type="project" value="InterPro"/>
</dbReference>
<feature type="domain" description="Major facilitator superfamily (MFS) profile" evidence="8">
    <location>
        <begin position="8"/>
        <end position="399"/>
    </location>
</feature>
<dbReference type="Gene3D" id="1.20.1250.20">
    <property type="entry name" value="MFS general substrate transporter like domains"/>
    <property type="match status" value="1"/>
</dbReference>
<dbReference type="InterPro" id="IPR036259">
    <property type="entry name" value="MFS_trans_sf"/>
</dbReference>
<gene>
    <name evidence="9" type="ORF">SAMN05421736_102196</name>
</gene>
<dbReference type="InterPro" id="IPR011701">
    <property type="entry name" value="MFS"/>
</dbReference>
<feature type="transmembrane region" description="Helical" evidence="7">
    <location>
        <begin position="47"/>
        <end position="67"/>
    </location>
</feature>
<feature type="transmembrane region" description="Helical" evidence="7">
    <location>
        <begin position="74"/>
        <end position="96"/>
    </location>
</feature>
<evidence type="ECO:0000256" key="3">
    <source>
        <dbReference type="ARBA" id="ARBA00022475"/>
    </source>
</evidence>
<dbReference type="Pfam" id="PF07690">
    <property type="entry name" value="MFS_1"/>
    <property type="match status" value="1"/>
</dbReference>
<keyword evidence="6 7" id="KW-0472">Membrane</keyword>